<dbReference type="EMBL" id="NBYY01000011">
    <property type="protein sequence ID" value="PCS23143.1"/>
    <property type="molecule type" value="Genomic_DNA"/>
</dbReference>
<accession>A0A2A5T4R0</accession>
<sequence>MVETCKKRGLSALDIISDVVSSVILAYSFQPKKQNIKMIRLDKQVLMQI</sequence>
<gene>
    <name evidence="1" type="ORF">BTN49_1139</name>
</gene>
<reference evidence="2" key="1">
    <citation type="submission" date="2017-04" db="EMBL/GenBank/DDBJ databases">
        <title>Genome evolution of the luminous symbionts of deep sea anglerfish.</title>
        <authorList>
            <person name="Hendry T.A."/>
        </authorList>
    </citation>
    <scope>NUCLEOTIDE SEQUENCE [LARGE SCALE GENOMIC DNA]</scope>
</reference>
<dbReference type="Proteomes" id="UP000219020">
    <property type="component" value="Unassembled WGS sequence"/>
</dbReference>
<comment type="caution">
    <text evidence="1">The sequence shown here is derived from an EMBL/GenBank/DDBJ whole genome shotgun (WGS) entry which is preliminary data.</text>
</comment>
<keyword evidence="2" id="KW-1185">Reference proteome</keyword>
<evidence type="ECO:0000313" key="2">
    <source>
        <dbReference type="Proteomes" id="UP000219020"/>
    </source>
</evidence>
<dbReference type="GeneID" id="66952991"/>
<dbReference type="RefSeq" id="WP_158523616.1">
    <property type="nucleotide sequence ID" value="NZ_CAWNJE010000006.1"/>
</dbReference>
<proteinExistence type="predicted"/>
<evidence type="ECO:0000313" key="1">
    <source>
        <dbReference type="EMBL" id="PCS23143.1"/>
    </source>
</evidence>
<dbReference type="AlphaFoldDB" id="A0A2A5T4R0"/>
<organism evidence="1 2">
    <name type="scientific">Candidatus Enterovibrio escicola</name>
    <dbReference type="NCBI Taxonomy" id="1927127"/>
    <lineage>
        <taxon>Bacteria</taxon>
        <taxon>Pseudomonadati</taxon>
        <taxon>Pseudomonadota</taxon>
        <taxon>Gammaproteobacteria</taxon>
        <taxon>Vibrionales</taxon>
        <taxon>Vibrionaceae</taxon>
        <taxon>Enterovibrio</taxon>
    </lineage>
</organism>
<protein>
    <submittedName>
        <fullName evidence="1">Uncharacterized protein</fullName>
    </submittedName>
</protein>
<name>A0A2A5T4R0_9GAMM</name>